<dbReference type="SUPFAM" id="SSF54928">
    <property type="entry name" value="RNA-binding domain, RBD"/>
    <property type="match status" value="1"/>
</dbReference>
<protein>
    <recommendedName>
        <fullName evidence="8">RRM domain-containing protein</fullName>
    </recommendedName>
</protein>
<feature type="domain" description="RRM" evidence="8">
    <location>
        <begin position="108"/>
        <end position="181"/>
    </location>
</feature>
<dbReference type="PANTHER" id="PTHR23003">
    <property type="entry name" value="RNA RECOGNITION MOTIF RRM DOMAIN CONTAINING PROTEIN"/>
    <property type="match status" value="1"/>
</dbReference>
<evidence type="ECO:0000259" key="8">
    <source>
        <dbReference type="PROSITE" id="PS50102"/>
    </source>
</evidence>
<evidence type="ECO:0000256" key="6">
    <source>
        <dbReference type="PROSITE-ProRule" id="PRU00176"/>
    </source>
</evidence>
<sequence length="300" mass="33793">MMAAESRVYLGKIPKDIHEEDLRKHLSIFGPITDMTLRTGYAIVNFELEKDALDVVSVLGKRRLLGADLQASLYIPRAKLRAIDNTPERVPRTRRISRDYSASVDSKNTIVITYLNKETCWQQLKDFARAAGRVVYCETNKKNKRVGFVKYETRKDADNAVKELNGRELMNCRVRVLSLEDYDRICEVEILRAGRMRSRSPEQRSITTMRGSPVACRMKHDGGNDVRGKSPEGRSTSKLEGGKTGLGQPLDLVTSERAERVIQVETEEPGELTEAGKKEDVPPYRVAEASPHGCTLIVIE</sequence>
<evidence type="ECO:0000256" key="3">
    <source>
        <dbReference type="ARBA" id="ARBA00022737"/>
    </source>
</evidence>
<evidence type="ECO:0000256" key="1">
    <source>
        <dbReference type="ARBA" id="ARBA00004123"/>
    </source>
</evidence>
<comment type="subcellular location">
    <subcellularLocation>
        <location evidence="1">Nucleus</location>
    </subcellularLocation>
</comment>
<dbReference type="Pfam" id="PF00076">
    <property type="entry name" value="RRM_1"/>
    <property type="match status" value="2"/>
</dbReference>
<dbReference type="GO" id="GO:0005737">
    <property type="term" value="C:cytoplasm"/>
    <property type="evidence" value="ECO:0007669"/>
    <property type="project" value="TreeGrafter"/>
</dbReference>
<keyword evidence="5" id="KW-0539">Nucleus</keyword>
<feature type="compositionally biased region" description="Basic and acidic residues" evidence="7">
    <location>
        <begin position="218"/>
        <end position="241"/>
    </location>
</feature>
<evidence type="ECO:0000313" key="9">
    <source>
        <dbReference type="EMBL" id="KZT71584.1"/>
    </source>
</evidence>
<evidence type="ECO:0000256" key="5">
    <source>
        <dbReference type="ARBA" id="ARBA00023242"/>
    </source>
</evidence>
<dbReference type="GO" id="GO:0005634">
    <property type="term" value="C:nucleus"/>
    <property type="evidence" value="ECO:0007669"/>
    <property type="project" value="UniProtKB-SubCell"/>
</dbReference>
<dbReference type="GO" id="GO:0003729">
    <property type="term" value="F:mRNA binding"/>
    <property type="evidence" value="ECO:0007669"/>
    <property type="project" value="TreeGrafter"/>
</dbReference>
<evidence type="ECO:0000256" key="7">
    <source>
        <dbReference type="SAM" id="MobiDB-lite"/>
    </source>
</evidence>
<dbReference type="Proteomes" id="UP000076727">
    <property type="component" value="Unassembled WGS sequence"/>
</dbReference>
<dbReference type="PROSITE" id="PS50102">
    <property type="entry name" value="RRM"/>
    <property type="match status" value="2"/>
</dbReference>
<dbReference type="STRING" id="1314783.A0A165S693"/>
<name>A0A165S693_9APHY</name>
<keyword evidence="3" id="KW-0677">Repeat</keyword>
<dbReference type="PANTHER" id="PTHR23003:SF62">
    <property type="entry name" value="SERINE_ARGININE (SR)-TYPE SHUTTLING MRNA BINDING PROTEIN NPL3"/>
    <property type="match status" value="1"/>
</dbReference>
<organism evidence="9 10">
    <name type="scientific">Daedalea quercina L-15889</name>
    <dbReference type="NCBI Taxonomy" id="1314783"/>
    <lineage>
        <taxon>Eukaryota</taxon>
        <taxon>Fungi</taxon>
        <taxon>Dikarya</taxon>
        <taxon>Basidiomycota</taxon>
        <taxon>Agaricomycotina</taxon>
        <taxon>Agaricomycetes</taxon>
        <taxon>Polyporales</taxon>
        <taxon>Fomitopsis</taxon>
    </lineage>
</organism>
<dbReference type="EMBL" id="KV429045">
    <property type="protein sequence ID" value="KZT71584.1"/>
    <property type="molecule type" value="Genomic_DNA"/>
</dbReference>
<evidence type="ECO:0000313" key="10">
    <source>
        <dbReference type="Proteomes" id="UP000076727"/>
    </source>
</evidence>
<evidence type="ECO:0000256" key="4">
    <source>
        <dbReference type="ARBA" id="ARBA00022884"/>
    </source>
</evidence>
<evidence type="ECO:0000256" key="2">
    <source>
        <dbReference type="ARBA" id="ARBA00022664"/>
    </source>
</evidence>
<dbReference type="CDD" id="cd00590">
    <property type="entry name" value="RRM_SF"/>
    <property type="match status" value="1"/>
</dbReference>
<reference evidence="9 10" key="1">
    <citation type="journal article" date="2016" name="Mol. Biol. Evol.">
        <title>Comparative Genomics of Early-Diverging Mushroom-Forming Fungi Provides Insights into the Origins of Lignocellulose Decay Capabilities.</title>
        <authorList>
            <person name="Nagy L.G."/>
            <person name="Riley R."/>
            <person name="Tritt A."/>
            <person name="Adam C."/>
            <person name="Daum C."/>
            <person name="Floudas D."/>
            <person name="Sun H."/>
            <person name="Yadav J.S."/>
            <person name="Pangilinan J."/>
            <person name="Larsson K.H."/>
            <person name="Matsuura K."/>
            <person name="Barry K."/>
            <person name="Labutti K."/>
            <person name="Kuo R."/>
            <person name="Ohm R.A."/>
            <person name="Bhattacharya S.S."/>
            <person name="Shirouzu T."/>
            <person name="Yoshinaga Y."/>
            <person name="Martin F.M."/>
            <person name="Grigoriev I.V."/>
            <person name="Hibbett D.S."/>
        </authorList>
    </citation>
    <scope>NUCLEOTIDE SEQUENCE [LARGE SCALE GENOMIC DNA]</scope>
    <source>
        <strain evidence="9 10">L-15889</strain>
    </source>
</reference>
<dbReference type="GO" id="GO:0006397">
    <property type="term" value="P:mRNA processing"/>
    <property type="evidence" value="ECO:0007669"/>
    <property type="project" value="UniProtKB-KW"/>
</dbReference>
<dbReference type="InterPro" id="IPR050374">
    <property type="entry name" value="RRT5_SRSF_SR"/>
</dbReference>
<feature type="region of interest" description="Disordered" evidence="7">
    <location>
        <begin position="199"/>
        <end position="249"/>
    </location>
</feature>
<keyword evidence="10" id="KW-1185">Reference proteome</keyword>
<dbReference type="SMART" id="SM00360">
    <property type="entry name" value="RRM"/>
    <property type="match status" value="2"/>
</dbReference>
<feature type="domain" description="RRM" evidence="8">
    <location>
        <begin position="6"/>
        <end position="76"/>
    </location>
</feature>
<dbReference type="InterPro" id="IPR012677">
    <property type="entry name" value="Nucleotide-bd_a/b_plait_sf"/>
</dbReference>
<proteinExistence type="predicted"/>
<dbReference type="InterPro" id="IPR000504">
    <property type="entry name" value="RRM_dom"/>
</dbReference>
<dbReference type="OrthoDB" id="1099063at2759"/>
<dbReference type="Gene3D" id="3.30.70.330">
    <property type="match status" value="2"/>
</dbReference>
<dbReference type="InterPro" id="IPR035979">
    <property type="entry name" value="RBD_domain_sf"/>
</dbReference>
<keyword evidence="4 6" id="KW-0694">RNA-binding</keyword>
<keyword evidence="2" id="KW-0507">mRNA processing</keyword>
<gene>
    <name evidence="9" type="ORF">DAEQUDRAFT_809894</name>
</gene>
<dbReference type="AlphaFoldDB" id="A0A165S693"/>
<accession>A0A165S693</accession>